<comment type="subcellular location">
    <subcellularLocation>
        <location evidence="1">Cell membrane</location>
        <topology evidence="1">Multi-pass membrane protein</topology>
    </subcellularLocation>
</comment>
<dbReference type="InterPro" id="IPR050833">
    <property type="entry name" value="Poly_Biosynth_Transport"/>
</dbReference>
<feature type="transmembrane region" description="Helical" evidence="6">
    <location>
        <begin position="215"/>
        <end position="233"/>
    </location>
</feature>
<keyword evidence="2" id="KW-1003">Cell membrane</keyword>
<keyword evidence="4 6" id="KW-1133">Transmembrane helix</keyword>
<organism evidence="7 8">
    <name type="scientific">candidate division WWE3 bacterium CG08_land_8_20_14_0_20_41_10</name>
    <dbReference type="NCBI Taxonomy" id="1975085"/>
    <lineage>
        <taxon>Bacteria</taxon>
        <taxon>Katanobacteria</taxon>
    </lineage>
</organism>
<keyword evidence="3 6" id="KW-0812">Transmembrane</keyword>
<accession>A0A2H0XC17</accession>
<reference evidence="8" key="1">
    <citation type="submission" date="2017-09" db="EMBL/GenBank/DDBJ databases">
        <title>Depth-based differentiation of microbial function through sediment-hosted aquifers and enrichment of novel symbionts in the deep terrestrial subsurface.</title>
        <authorList>
            <person name="Probst A.J."/>
            <person name="Ladd B."/>
            <person name="Jarett J.K."/>
            <person name="Geller-Mcgrath D.E."/>
            <person name="Sieber C.M.K."/>
            <person name="Emerson J.B."/>
            <person name="Anantharaman K."/>
            <person name="Thomas B.C."/>
            <person name="Malmstrom R."/>
            <person name="Stieglmeier M."/>
            <person name="Klingl A."/>
            <person name="Woyke T."/>
            <person name="Ryan C.M."/>
            <person name="Banfield J.F."/>
        </authorList>
    </citation>
    <scope>NUCLEOTIDE SEQUENCE [LARGE SCALE GENOMIC DNA]</scope>
</reference>
<feature type="transmembrane region" description="Helical" evidence="6">
    <location>
        <begin position="85"/>
        <end position="105"/>
    </location>
</feature>
<feature type="transmembrane region" description="Helical" evidence="6">
    <location>
        <begin position="117"/>
        <end position="135"/>
    </location>
</feature>
<dbReference type="Proteomes" id="UP000231252">
    <property type="component" value="Unassembled WGS sequence"/>
</dbReference>
<feature type="transmembrane region" description="Helical" evidence="6">
    <location>
        <begin position="12"/>
        <end position="33"/>
    </location>
</feature>
<evidence type="ECO:0000256" key="3">
    <source>
        <dbReference type="ARBA" id="ARBA00022692"/>
    </source>
</evidence>
<evidence type="ECO:0000256" key="5">
    <source>
        <dbReference type="ARBA" id="ARBA00023136"/>
    </source>
</evidence>
<dbReference type="PANTHER" id="PTHR30250:SF11">
    <property type="entry name" value="O-ANTIGEN TRANSPORTER-RELATED"/>
    <property type="match status" value="1"/>
</dbReference>
<evidence type="ECO:0000256" key="1">
    <source>
        <dbReference type="ARBA" id="ARBA00004651"/>
    </source>
</evidence>
<feature type="transmembrane region" description="Helical" evidence="6">
    <location>
        <begin position="393"/>
        <end position="412"/>
    </location>
</feature>
<feature type="transmembrane region" description="Helical" evidence="6">
    <location>
        <begin position="300"/>
        <end position="325"/>
    </location>
</feature>
<evidence type="ECO:0000256" key="4">
    <source>
        <dbReference type="ARBA" id="ARBA00022989"/>
    </source>
</evidence>
<evidence type="ECO:0008006" key="9">
    <source>
        <dbReference type="Google" id="ProtNLM"/>
    </source>
</evidence>
<evidence type="ECO:0000313" key="8">
    <source>
        <dbReference type="Proteomes" id="UP000231252"/>
    </source>
</evidence>
<feature type="transmembrane region" description="Helical" evidence="6">
    <location>
        <begin position="363"/>
        <end position="381"/>
    </location>
</feature>
<evidence type="ECO:0000256" key="6">
    <source>
        <dbReference type="SAM" id="Phobius"/>
    </source>
</evidence>
<evidence type="ECO:0000256" key="2">
    <source>
        <dbReference type="ARBA" id="ARBA00022475"/>
    </source>
</evidence>
<dbReference type="GO" id="GO:0005886">
    <property type="term" value="C:plasma membrane"/>
    <property type="evidence" value="ECO:0007669"/>
    <property type="project" value="UniProtKB-SubCell"/>
</dbReference>
<feature type="transmembrane region" description="Helical" evidence="6">
    <location>
        <begin position="239"/>
        <end position="260"/>
    </location>
</feature>
<feature type="transmembrane region" description="Helical" evidence="6">
    <location>
        <begin position="331"/>
        <end position="351"/>
    </location>
</feature>
<comment type="caution">
    <text evidence="7">The sequence shown here is derived from an EMBL/GenBank/DDBJ whole genome shotgun (WGS) entry which is preliminary data.</text>
</comment>
<keyword evidence="5 6" id="KW-0472">Membrane</keyword>
<feature type="transmembrane region" description="Helical" evidence="6">
    <location>
        <begin position="444"/>
        <end position="462"/>
    </location>
</feature>
<gene>
    <name evidence="7" type="ORF">COT50_02410</name>
</gene>
<dbReference type="PANTHER" id="PTHR30250">
    <property type="entry name" value="PST FAMILY PREDICTED COLANIC ACID TRANSPORTER"/>
    <property type="match status" value="1"/>
</dbReference>
<feature type="transmembrane region" description="Helical" evidence="6">
    <location>
        <begin position="147"/>
        <end position="168"/>
    </location>
</feature>
<dbReference type="AlphaFoldDB" id="A0A2H0XC17"/>
<feature type="transmembrane region" description="Helical" evidence="6">
    <location>
        <begin position="174"/>
        <end position="194"/>
    </location>
</feature>
<protein>
    <recommendedName>
        <fullName evidence="9">Polysaccharide biosynthesis protein C-terminal domain-containing protein</fullName>
    </recommendedName>
</protein>
<feature type="transmembrane region" description="Helical" evidence="6">
    <location>
        <begin position="39"/>
        <end position="64"/>
    </location>
</feature>
<name>A0A2H0XC17_UNCKA</name>
<sequence>MKDLGKWQMVSFASRITAMAVGIVQSYVILRILSVSEWGTIRIALSLGSALGIYQHLGLAGASTREIAGAKSHKEVFKIFFTSTVIRYMISFPLAVGLFLSAGFLSQKYNNPNIESLIKIYAFVMVAQGVQGILNSVVSGMKRFKRLFIYQVAISFVSLALYLPLIWFYKVTGFFYALLAFNIVSSISLAFLAFKPMRQRFEMPSRKEFVTLFKELFSISMAIFLVKIIYTNWENIGPNLLGLSVTAEVVGIFGFAMLYAKKILAVSDAVTDVNLAVFSDKYLHDRVGFLDYFRKNFNKIFAVILPLAFTAIFWSKEVVQIVGLFTKYSQALVLILPIIFAFVFYSFLDIIKSSVLVPAKMGKEMAVVFILMLGATVIFYLGGKRFIEPLTAMAYAMCFGTGVALLMSILLSKAKLGEWLFTHEHYLLLGQAILISFASTIDNFPVKVASFILFMVLYIWAVKVSKFVDFSSLWKKYLM</sequence>
<evidence type="ECO:0000313" key="7">
    <source>
        <dbReference type="EMBL" id="PIS22355.1"/>
    </source>
</evidence>
<feature type="transmembrane region" description="Helical" evidence="6">
    <location>
        <begin position="419"/>
        <end position="438"/>
    </location>
</feature>
<proteinExistence type="predicted"/>
<dbReference type="Pfam" id="PF13440">
    <property type="entry name" value="Polysacc_synt_3"/>
    <property type="match status" value="1"/>
</dbReference>
<dbReference type="EMBL" id="PEYU01000055">
    <property type="protein sequence ID" value="PIS22355.1"/>
    <property type="molecule type" value="Genomic_DNA"/>
</dbReference>